<evidence type="ECO:0000256" key="1">
    <source>
        <dbReference type="ARBA" id="ARBA00004123"/>
    </source>
</evidence>
<name>A0A507DGY4_9FUNG</name>
<keyword evidence="8" id="KW-0966">Cell projection</keyword>
<feature type="repeat" description="TPR" evidence="11">
    <location>
        <begin position="425"/>
        <end position="458"/>
    </location>
</feature>
<gene>
    <name evidence="14" type="ORF">CcCBS67573_g10077</name>
</gene>
<dbReference type="Gene3D" id="1.25.40.10">
    <property type="entry name" value="Tetratricopeptide repeat domain"/>
    <property type="match status" value="1"/>
</dbReference>
<dbReference type="STRING" id="246404.A0A507DGY4"/>
<keyword evidence="5 11" id="KW-0802">TPR repeat</keyword>
<dbReference type="InterPro" id="IPR008978">
    <property type="entry name" value="HSP20-like_chaperone"/>
</dbReference>
<keyword evidence="4" id="KW-0677">Repeat</keyword>
<dbReference type="Pfam" id="PF13414">
    <property type="entry name" value="TPR_11"/>
    <property type="match status" value="1"/>
</dbReference>
<dbReference type="InterPro" id="IPR052004">
    <property type="entry name" value="Dynein_assembly_factor_4"/>
</dbReference>
<feature type="region of interest" description="Disordered" evidence="12">
    <location>
        <begin position="225"/>
        <end position="249"/>
    </location>
</feature>
<dbReference type="Pfam" id="PF00515">
    <property type="entry name" value="TPR_1"/>
    <property type="match status" value="1"/>
</dbReference>
<dbReference type="PROSITE" id="PS51203">
    <property type="entry name" value="CS"/>
    <property type="match status" value="1"/>
</dbReference>
<dbReference type="Pfam" id="PF04969">
    <property type="entry name" value="CS"/>
    <property type="match status" value="1"/>
</dbReference>
<evidence type="ECO:0000256" key="12">
    <source>
        <dbReference type="SAM" id="MobiDB-lite"/>
    </source>
</evidence>
<dbReference type="GO" id="GO:0003341">
    <property type="term" value="P:cilium movement"/>
    <property type="evidence" value="ECO:0007669"/>
    <property type="project" value="InterPro"/>
</dbReference>
<keyword evidence="15" id="KW-1185">Reference proteome</keyword>
<evidence type="ECO:0000259" key="13">
    <source>
        <dbReference type="PROSITE" id="PS51203"/>
    </source>
</evidence>
<evidence type="ECO:0000256" key="7">
    <source>
        <dbReference type="ARBA" id="ARBA00023242"/>
    </source>
</evidence>
<keyword evidence="3" id="KW-0963">Cytoplasm</keyword>
<dbReference type="EMBL" id="QEAP01001156">
    <property type="protein sequence ID" value="TPX50661.1"/>
    <property type="molecule type" value="Genomic_DNA"/>
</dbReference>
<reference evidence="14 15" key="1">
    <citation type="journal article" date="2019" name="Sci. Rep.">
        <title>Comparative genomics of chytrid fungi reveal insights into the obligate biotrophic and pathogenic lifestyle of Synchytrium endobioticum.</title>
        <authorList>
            <person name="van de Vossenberg B.T.L.H."/>
            <person name="Warris S."/>
            <person name="Nguyen H.D.T."/>
            <person name="van Gent-Pelzer M.P.E."/>
            <person name="Joly D.L."/>
            <person name="van de Geest H.C."/>
            <person name="Bonants P.J.M."/>
            <person name="Smith D.S."/>
            <person name="Levesque C.A."/>
            <person name="van der Lee T.A.J."/>
        </authorList>
    </citation>
    <scope>NUCLEOTIDE SEQUENCE [LARGE SCALE GENOMIC DNA]</scope>
    <source>
        <strain evidence="14 15">CBS 675.73</strain>
    </source>
</reference>
<dbReference type="OrthoDB" id="10250354at2759"/>
<evidence type="ECO:0000256" key="6">
    <source>
        <dbReference type="ARBA" id="ARBA00022902"/>
    </source>
</evidence>
<dbReference type="InterPro" id="IPR007052">
    <property type="entry name" value="CS_dom"/>
</dbReference>
<evidence type="ECO:0000256" key="3">
    <source>
        <dbReference type="ARBA" id="ARBA00022490"/>
    </source>
</evidence>
<dbReference type="PROSITE" id="PS50005">
    <property type="entry name" value="TPR"/>
    <property type="match status" value="2"/>
</dbReference>
<dbReference type="GO" id="GO:0120293">
    <property type="term" value="C:dynein axonemal particle"/>
    <property type="evidence" value="ECO:0007669"/>
    <property type="project" value="UniProtKB-SubCell"/>
</dbReference>
<feature type="repeat" description="TPR" evidence="11">
    <location>
        <begin position="334"/>
        <end position="367"/>
    </location>
</feature>
<dbReference type="Gene3D" id="2.60.40.790">
    <property type="match status" value="1"/>
</dbReference>
<evidence type="ECO:0000256" key="8">
    <source>
        <dbReference type="ARBA" id="ARBA00023273"/>
    </source>
</evidence>
<keyword evidence="7" id="KW-0539">Nucleus</keyword>
<comment type="caution">
    <text evidence="14">The sequence shown here is derived from an EMBL/GenBank/DDBJ whole genome shotgun (WGS) entry which is preliminary data.</text>
</comment>
<evidence type="ECO:0000256" key="11">
    <source>
        <dbReference type="PROSITE-ProRule" id="PRU00339"/>
    </source>
</evidence>
<dbReference type="SUPFAM" id="SSF48452">
    <property type="entry name" value="TPR-like"/>
    <property type="match status" value="1"/>
</dbReference>
<dbReference type="PANTHER" id="PTHR46492">
    <property type="entry name" value="DYNEIN ASSEMBLY FACTOR 4, AXONEMAL"/>
    <property type="match status" value="1"/>
</dbReference>
<dbReference type="SUPFAM" id="SSF49764">
    <property type="entry name" value="HSP20-like chaperones"/>
    <property type="match status" value="1"/>
</dbReference>
<dbReference type="InterPro" id="IPR037894">
    <property type="entry name" value="CS_DYX1C1"/>
</dbReference>
<keyword evidence="6" id="KW-0524">Neurogenesis</keyword>
<dbReference type="GO" id="GO:0005634">
    <property type="term" value="C:nucleus"/>
    <property type="evidence" value="ECO:0007669"/>
    <property type="project" value="UniProtKB-SubCell"/>
</dbReference>
<dbReference type="CDD" id="cd06469">
    <property type="entry name" value="p23_DYX1C1_like"/>
    <property type="match status" value="1"/>
</dbReference>
<dbReference type="GO" id="GO:0036158">
    <property type="term" value="P:outer dynein arm assembly"/>
    <property type="evidence" value="ECO:0007669"/>
    <property type="project" value="TreeGrafter"/>
</dbReference>
<evidence type="ECO:0000313" key="14">
    <source>
        <dbReference type="EMBL" id="TPX50661.1"/>
    </source>
</evidence>
<evidence type="ECO:0000256" key="4">
    <source>
        <dbReference type="ARBA" id="ARBA00022737"/>
    </source>
</evidence>
<dbReference type="InterPro" id="IPR011990">
    <property type="entry name" value="TPR-like_helical_dom_sf"/>
</dbReference>
<dbReference type="PANTHER" id="PTHR46492:SF1">
    <property type="entry name" value="DYNEIN AXONEMAL ASSEMBLY FACTOR 4"/>
    <property type="match status" value="1"/>
</dbReference>
<organism evidence="14 15">
    <name type="scientific">Chytriomyces confervae</name>
    <dbReference type="NCBI Taxonomy" id="246404"/>
    <lineage>
        <taxon>Eukaryota</taxon>
        <taxon>Fungi</taxon>
        <taxon>Fungi incertae sedis</taxon>
        <taxon>Chytridiomycota</taxon>
        <taxon>Chytridiomycota incertae sedis</taxon>
        <taxon>Chytridiomycetes</taxon>
        <taxon>Chytridiales</taxon>
        <taxon>Chytriomycetaceae</taxon>
        <taxon>Chytriomyces</taxon>
    </lineage>
</organism>
<evidence type="ECO:0000256" key="9">
    <source>
        <dbReference type="ARBA" id="ARBA00024190"/>
    </source>
</evidence>
<feature type="domain" description="CS" evidence="13">
    <location>
        <begin position="3"/>
        <end position="87"/>
    </location>
</feature>
<proteinExistence type="predicted"/>
<dbReference type="InterPro" id="IPR019734">
    <property type="entry name" value="TPR_rpt"/>
</dbReference>
<dbReference type="GO" id="GO:0036159">
    <property type="term" value="P:inner dynein arm assembly"/>
    <property type="evidence" value="ECO:0007669"/>
    <property type="project" value="TreeGrafter"/>
</dbReference>
<evidence type="ECO:0000256" key="5">
    <source>
        <dbReference type="ARBA" id="ARBA00022803"/>
    </source>
</evidence>
<evidence type="ECO:0000256" key="10">
    <source>
        <dbReference type="ARBA" id="ARBA00024430"/>
    </source>
</evidence>
<evidence type="ECO:0000313" key="15">
    <source>
        <dbReference type="Proteomes" id="UP000320333"/>
    </source>
</evidence>
<dbReference type="AlphaFoldDB" id="A0A507DGY4"/>
<accession>A0A507DGY4</accession>
<sequence>MPLVVKTEDFTETAERVFVSVPLNGVHSSKADIYANDSYIKINFPPFFYEADLLHQVDTEDSEAVVGDGCVKFNLRKVEAKLWGSLKPDAGELSAEEMKTRRADAFKRDHERVEKQKKEKAIKKREEHYRLIQEQLNVERAEKAKFEQARLEEQRAAEEGIQQWKDAMASKKCVEVTPMRNAESTVSSKAMSNVAKADSAIFDTDKGAKFFAALAVNAEGGISAVEEETNESNTRKASIEESIEESEDDDDIDMEAIKAKVRKEMDKLKGSKPQPRETGTINFTFTSRGLIPTSTARESEDVKWVHRINQAYEKDAKSRRDNLFDPLSVDEKNPIFLKDKGNAFFKTGNYQGAINAYTAALDLDPQFSSCLSNRAVCHLKLGAYNECIQDCTVALSVTNQEHEILSDRDPVAAMSAKTAHDAAQVKVYVRRAAALNLLGRVADAVKDYERAIALDPRNDELKEDLARLKEQ</sequence>
<dbReference type="SMART" id="SM00028">
    <property type="entry name" value="TPR"/>
    <property type="match status" value="3"/>
</dbReference>
<comment type="subcellular location">
    <subcellularLocation>
        <location evidence="2">Cell projection</location>
        <location evidence="2">Neuron projection</location>
    </subcellularLocation>
    <subcellularLocation>
        <location evidence="9">Dynein axonemal particle</location>
    </subcellularLocation>
    <subcellularLocation>
        <location evidence="1">Nucleus</location>
    </subcellularLocation>
</comment>
<protein>
    <recommendedName>
        <fullName evidence="10">Dynein axonemal assembly factor 4</fullName>
    </recommendedName>
</protein>
<dbReference type="Proteomes" id="UP000320333">
    <property type="component" value="Unassembled WGS sequence"/>
</dbReference>
<evidence type="ECO:0000256" key="2">
    <source>
        <dbReference type="ARBA" id="ARBA00004487"/>
    </source>
</evidence>